<dbReference type="PANTHER" id="PTHR13338:SF4">
    <property type="entry name" value="NADH DEHYDROGENASE [UBIQUINONE] 1 ALPHA SUBCOMPLEX ASSEMBLY FACTOR 4"/>
    <property type="match status" value="1"/>
</dbReference>
<gene>
    <name evidence="1" type="ORF">HCN44_001661</name>
</gene>
<comment type="caution">
    <text evidence="1">The sequence shown here is derived from an EMBL/GenBank/DDBJ whole genome shotgun (WGS) entry which is preliminary data.</text>
</comment>
<organism evidence="1 2">
    <name type="scientific">Aphidius gifuensis</name>
    <name type="common">Parasitoid wasp</name>
    <dbReference type="NCBI Taxonomy" id="684658"/>
    <lineage>
        <taxon>Eukaryota</taxon>
        <taxon>Metazoa</taxon>
        <taxon>Ecdysozoa</taxon>
        <taxon>Arthropoda</taxon>
        <taxon>Hexapoda</taxon>
        <taxon>Insecta</taxon>
        <taxon>Pterygota</taxon>
        <taxon>Neoptera</taxon>
        <taxon>Endopterygota</taxon>
        <taxon>Hymenoptera</taxon>
        <taxon>Apocrita</taxon>
        <taxon>Ichneumonoidea</taxon>
        <taxon>Braconidae</taxon>
        <taxon>Aphidiinae</taxon>
        <taxon>Aphidius</taxon>
    </lineage>
</organism>
<evidence type="ECO:0000313" key="1">
    <source>
        <dbReference type="EMBL" id="KAF7992336.1"/>
    </source>
</evidence>
<reference evidence="1 2" key="1">
    <citation type="submission" date="2020-08" db="EMBL/GenBank/DDBJ databases">
        <title>Aphidius gifuensis genome sequencing and assembly.</title>
        <authorList>
            <person name="Du Z."/>
        </authorList>
    </citation>
    <scope>NUCLEOTIDE SEQUENCE [LARGE SCALE GENOMIC DNA]</scope>
    <source>
        <strain evidence="1">YNYX2018</strain>
        <tissue evidence="1">Adults</tissue>
    </source>
</reference>
<name>A0A834XT50_APHGI</name>
<dbReference type="GO" id="GO:0032981">
    <property type="term" value="P:mitochondrial respiratory chain complex I assembly"/>
    <property type="evidence" value="ECO:0007669"/>
    <property type="project" value="InterPro"/>
</dbReference>
<sequence>MGGVIARLSKPIRTFNIEHRAQKVINKKPVVAPSYESVEKLKKAANEINPNFMKEHYVKDSILNARLREVYVSSHMKEAVSEDFPEKPMPQNRRHERDFDYGFWEPNEIPKGNARFRDILQLMSDNMNDSEKYNAENLALKYQLNQNDVENILEYYRVFQVVVPKKQSFDGIKVADPPIRATIRDK</sequence>
<evidence type="ECO:0000313" key="2">
    <source>
        <dbReference type="Proteomes" id="UP000639338"/>
    </source>
</evidence>
<dbReference type="GO" id="GO:0005739">
    <property type="term" value="C:mitochondrion"/>
    <property type="evidence" value="ECO:0007669"/>
    <property type="project" value="TreeGrafter"/>
</dbReference>
<dbReference type="Proteomes" id="UP000639338">
    <property type="component" value="Unassembled WGS sequence"/>
</dbReference>
<dbReference type="AlphaFoldDB" id="A0A834XT50"/>
<dbReference type="PANTHER" id="PTHR13338">
    <property type="entry name" value="UPF0240 PROTEIN"/>
    <property type="match status" value="1"/>
</dbReference>
<keyword evidence="2" id="KW-1185">Reference proteome</keyword>
<dbReference type="EMBL" id="JACMRX010000003">
    <property type="protein sequence ID" value="KAF7992336.1"/>
    <property type="molecule type" value="Genomic_DNA"/>
</dbReference>
<dbReference type="InterPro" id="IPR009622">
    <property type="entry name" value="NDUFAF4"/>
</dbReference>
<proteinExistence type="predicted"/>
<dbReference type="OrthoDB" id="2434756at2759"/>
<dbReference type="Pfam" id="PF06784">
    <property type="entry name" value="UPF0240"/>
    <property type="match status" value="1"/>
</dbReference>
<accession>A0A834XT50</accession>
<protein>
    <submittedName>
        <fullName evidence="1">Uncharacterized protein</fullName>
    </submittedName>
</protein>